<dbReference type="Proteomes" id="UP000319014">
    <property type="component" value="Unassembled WGS sequence"/>
</dbReference>
<evidence type="ECO:0000259" key="5">
    <source>
        <dbReference type="PROSITE" id="PS51635"/>
    </source>
</evidence>
<organism evidence="6 7">
    <name type="scientific">Paracoccus laeviglucosivorans</name>
    <dbReference type="NCBI Taxonomy" id="1197861"/>
    <lineage>
        <taxon>Bacteria</taxon>
        <taxon>Pseudomonadati</taxon>
        <taxon>Pseudomonadota</taxon>
        <taxon>Alphaproteobacteria</taxon>
        <taxon>Rhodobacterales</taxon>
        <taxon>Paracoccaceae</taxon>
        <taxon>Paracoccus</taxon>
    </lineage>
</organism>
<feature type="active site" description="Proton acceptor" evidence="4">
    <location>
        <position position="219"/>
    </location>
</feature>
<feature type="short sequence motif" description="GXGXXG" evidence="4">
    <location>
        <begin position="31"/>
        <end position="36"/>
    </location>
</feature>
<feature type="short sequence motif" description="GXSXG" evidence="4">
    <location>
        <begin position="58"/>
        <end position="62"/>
    </location>
</feature>
<dbReference type="OrthoDB" id="5290098at2"/>
<sequence>MKDASAEEKSHALHIAEILKPYHTVALVLQGGGALGAYQAGVFQALHEAGISASWLSGVSIGAINAAIIAGNRPGDQLDRLRDFWETVSRRKVWAYTPEGDYFRRLRNQHSAMMTMMTGLPGFFAPRQTNPWFAMAGASGATSFYDTAELETTLNRLVDWRIVNDGERRLSVGAVNVATGNFRYFDSALERLDARHVMASGALPPAFPAVEIDNEHYWDGGIVSNTPLQYLLEQDSLRDTLAFQIDLFSARGALPRDMGAVTTRHKDIMYSSRTRNNTDTFRRLHNVQLRLHEALKKVPEDKLTPDDKAFLRRMEDVPQVNIVQLIYQPRIYENDAKDYEFSGMSMREHWDSGYRDTVRTLRHRPWLEKPPESIGMTVHDIHRDDPT</sequence>
<dbReference type="AlphaFoldDB" id="A0A521E9S5"/>
<dbReference type="RefSeq" id="WP_142663679.1">
    <property type="nucleotide sequence ID" value="NZ_FXTK01000012.1"/>
</dbReference>
<dbReference type="Pfam" id="PF01734">
    <property type="entry name" value="Patatin"/>
    <property type="match status" value="1"/>
</dbReference>
<keyword evidence="3 4" id="KW-0443">Lipid metabolism</keyword>
<feature type="domain" description="PNPLA" evidence="5">
    <location>
        <begin position="27"/>
        <end position="232"/>
    </location>
</feature>
<dbReference type="PANTHER" id="PTHR14226">
    <property type="entry name" value="NEUROPATHY TARGET ESTERASE/SWISS CHEESE D.MELANOGASTER"/>
    <property type="match status" value="1"/>
</dbReference>
<dbReference type="GO" id="GO:0016042">
    <property type="term" value="P:lipid catabolic process"/>
    <property type="evidence" value="ECO:0007669"/>
    <property type="project" value="UniProtKB-UniRule"/>
</dbReference>
<dbReference type="InterPro" id="IPR050301">
    <property type="entry name" value="NTE"/>
</dbReference>
<gene>
    <name evidence="6" type="ORF">SAMN06265221_11230</name>
</gene>
<proteinExistence type="predicted"/>
<dbReference type="PROSITE" id="PS51635">
    <property type="entry name" value="PNPLA"/>
    <property type="match status" value="1"/>
</dbReference>
<evidence type="ECO:0000256" key="3">
    <source>
        <dbReference type="ARBA" id="ARBA00023098"/>
    </source>
</evidence>
<dbReference type="CDD" id="cd07209">
    <property type="entry name" value="Pat_hypo_Ecoli_Z1214_like"/>
    <property type="match status" value="1"/>
</dbReference>
<dbReference type="SUPFAM" id="SSF52151">
    <property type="entry name" value="FabD/lysophospholipase-like"/>
    <property type="match status" value="1"/>
</dbReference>
<dbReference type="GO" id="GO:0016787">
    <property type="term" value="F:hydrolase activity"/>
    <property type="evidence" value="ECO:0007669"/>
    <property type="project" value="UniProtKB-UniRule"/>
</dbReference>
<evidence type="ECO:0000256" key="1">
    <source>
        <dbReference type="ARBA" id="ARBA00022801"/>
    </source>
</evidence>
<dbReference type="InterPro" id="IPR002641">
    <property type="entry name" value="PNPLA_dom"/>
</dbReference>
<protein>
    <submittedName>
        <fullName evidence="6">NTE family protein</fullName>
    </submittedName>
</protein>
<evidence type="ECO:0000256" key="2">
    <source>
        <dbReference type="ARBA" id="ARBA00022963"/>
    </source>
</evidence>
<feature type="short sequence motif" description="DGA/G" evidence="4">
    <location>
        <begin position="219"/>
        <end position="221"/>
    </location>
</feature>
<dbReference type="Pfam" id="PF12536">
    <property type="entry name" value="DUF3734"/>
    <property type="match status" value="1"/>
</dbReference>
<evidence type="ECO:0000313" key="6">
    <source>
        <dbReference type="EMBL" id="SMO80522.1"/>
    </source>
</evidence>
<keyword evidence="2 4" id="KW-0442">Lipid degradation</keyword>
<dbReference type="InterPro" id="IPR016035">
    <property type="entry name" value="Acyl_Trfase/lysoPLipase"/>
</dbReference>
<dbReference type="PANTHER" id="PTHR14226:SF57">
    <property type="entry name" value="BLR7027 PROTEIN"/>
    <property type="match status" value="1"/>
</dbReference>
<accession>A0A521E9S5</accession>
<keyword evidence="1 4" id="KW-0378">Hydrolase</keyword>
<feature type="active site" description="Nucleophile" evidence="4">
    <location>
        <position position="60"/>
    </location>
</feature>
<reference evidence="6 7" key="1">
    <citation type="submission" date="2017-05" db="EMBL/GenBank/DDBJ databases">
        <authorList>
            <person name="Varghese N."/>
            <person name="Submissions S."/>
        </authorList>
    </citation>
    <scope>NUCLEOTIDE SEQUENCE [LARGE SCALE GENOMIC DNA]</scope>
    <source>
        <strain evidence="6 7">DSM 100094</strain>
    </source>
</reference>
<dbReference type="Gene3D" id="3.40.1090.10">
    <property type="entry name" value="Cytosolic phospholipase A2 catalytic domain"/>
    <property type="match status" value="2"/>
</dbReference>
<name>A0A521E9S5_9RHOB</name>
<dbReference type="InterPro" id="IPR021095">
    <property type="entry name" value="DUF3734"/>
</dbReference>
<evidence type="ECO:0000256" key="4">
    <source>
        <dbReference type="PROSITE-ProRule" id="PRU01161"/>
    </source>
</evidence>
<evidence type="ECO:0000313" key="7">
    <source>
        <dbReference type="Proteomes" id="UP000319014"/>
    </source>
</evidence>
<dbReference type="EMBL" id="FXTK01000012">
    <property type="protein sequence ID" value="SMO80522.1"/>
    <property type="molecule type" value="Genomic_DNA"/>
</dbReference>
<keyword evidence="7" id="KW-1185">Reference proteome</keyword>